<dbReference type="InterPro" id="IPR036047">
    <property type="entry name" value="F-box-like_dom_sf"/>
</dbReference>
<dbReference type="InterPro" id="IPR017970">
    <property type="entry name" value="Homeobox_CS"/>
</dbReference>
<evidence type="ECO:0000259" key="13">
    <source>
        <dbReference type="PROSITE" id="PS50071"/>
    </source>
</evidence>
<evidence type="ECO:0000259" key="14">
    <source>
        <dbReference type="PROSITE" id="PS50848"/>
    </source>
</evidence>
<feature type="compositionally biased region" description="Basic residues" evidence="12">
    <location>
        <begin position="20"/>
        <end position="29"/>
    </location>
</feature>
<dbReference type="CDD" id="cd08875">
    <property type="entry name" value="START_ArGLABRA2_like"/>
    <property type="match status" value="1"/>
</dbReference>
<dbReference type="FunFam" id="1.10.10.60:FF:000229">
    <property type="entry name" value="Homeobox-leucine zipper protein HDG1"/>
    <property type="match status" value="1"/>
</dbReference>
<dbReference type="GO" id="GO:0008289">
    <property type="term" value="F:lipid binding"/>
    <property type="evidence" value="ECO:0007669"/>
    <property type="project" value="InterPro"/>
</dbReference>
<dbReference type="PANTHER" id="PTHR45654">
    <property type="entry name" value="HOMEOBOX-LEUCINE ZIPPER PROTEIN MERISTEM L1"/>
    <property type="match status" value="1"/>
</dbReference>
<evidence type="ECO:0000256" key="3">
    <source>
        <dbReference type="ARBA" id="ARBA00023015"/>
    </source>
</evidence>
<keyword evidence="4 11" id="KW-0175">Coiled coil</keyword>
<dbReference type="PROSITE" id="PS00027">
    <property type="entry name" value="HOMEOBOX_1"/>
    <property type="match status" value="1"/>
</dbReference>
<organism evidence="15 16">
    <name type="scientific">Rhododendron simsii</name>
    <name type="common">Sims's rhododendron</name>
    <dbReference type="NCBI Taxonomy" id="118357"/>
    <lineage>
        <taxon>Eukaryota</taxon>
        <taxon>Viridiplantae</taxon>
        <taxon>Streptophyta</taxon>
        <taxon>Embryophyta</taxon>
        <taxon>Tracheophyta</taxon>
        <taxon>Spermatophyta</taxon>
        <taxon>Magnoliopsida</taxon>
        <taxon>eudicotyledons</taxon>
        <taxon>Gunneridae</taxon>
        <taxon>Pentapetalae</taxon>
        <taxon>asterids</taxon>
        <taxon>Ericales</taxon>
        <taxon>Ericaceae</taxon>
        <taxon>Ericoideae</taxon>
        <taxon>Rhodoreae</taxon>
        <taxon>Rhododendron</taxon>
    </lineage>
</organism>
<dbReference type="PROSITE" id="PS50071">
    <property type="entry name" value="HOMEOBOX_2"/>
    <property type="match status" value="1"/>
</dbReference>
<dbReference type="Gene3D" id="3.30.530.20">
    <property type="match status" value="1"/>
</dbReference>
<dbReference type="Gene3D" id="1.10.10.60">
    <property type="entry name" value="Homeodomain-like"/>
    <property type="match status" value="1"/>
</dbReference>
<dbReference type="OrthoDB" id="6159439at2759"/>
<dbReference type="InterPro" id="IPR002913">
    <property type="entry name" value="START_lipid-bd_dom"/>
</dbReference>
<evidence type="ECO:0000256" key="7">
    <source>
        <dbReference type="ARBA" id="ARBA00023163"/>
    </source>
</evidence>
<dbReference type="InterPro" id="IPR057993">
    <property type="entry name" value="HD-Zip_IV_C"/>
</dbReference>
<evidence type="ECO:0000256" key="10">
    <source>
        <dbReference type="RuleBase" id="RU000682"/>
    </source>
</evidence>
<dbReference type="Pfam" id="PF00646">
    <property type="entry name" value="F-box"/>
    <property type="match status" value="1"/>
</dbReference>
<evidence type="ECO:0000313" key="15">
    <source>
        <dbReference type="EMBL" id="KAF7130465.1"/>
    </source>
</evidence>
<dbReference type="CDD" id="cd22157">
    <property type="entry name" value="F-box_AtFBW1-like"/>
    <property type="match status" value="1"/>
</dbReference>
<feature type="DNA-binding region" description="Homeobox" evidence="9">
    <location>
        <begin position="23"/>
        <end position="82"/>
    </location>
</feature>
<evidence type="ECO:0000256" key="6">
    <source>
        <dbReference type="ARBA" id="ARBA00023155"/>
    </source>
</evidence>
<dbReference type="SMART" id="SM00234">
    <property type="entry name" value="START"/>
    <property type="match status" value="1"/>
</dbReference>
<comment type="caution">
    <text evidence="15">The sequence shown here is derived from an EMBL/GenBank/DDBJ whole genome shotgun (WGS) entry which is preliminary data.</text>
</comment>
<dbReference type="SUPFAM" id="SSF55961">
    <property type="entry name" value="Bet v1-like"/>
    <property type="match status" value="2"/>
</dbReference>
<dbReference type="Pfam" id="PF00046">
    <property type="entry name" value="Homeodomain"/>
    <property type="match status" value="1"/>
</dbReference>
<dbReference type="SMART" id="SM00389">
    <property type="entry name" value="HOX"/>
    <property type="match status" value="1"/>
</dbReference>
<dbReference type="InterPro" id="IPR009057">
    <property type="entry name" value="Homeodomain-like_sf"/>
</dbReference>
<keyword evidence="3" id="KW-0805">Transcription regulation</keyword>
<evidence type="ECO:0000256" key="8">
    <source>
        <dbReference type="ARBA" id="ARBA00023242"/>
    </source>
</evidence>
<dbReference type="PANTHER" id="PTHR45654:SF9">
    <property type="entry name" value="HOMEOBOX-LEUCINE ZIPPER PROTEIN HDG10-RELATED"/>
    <property type="match status" value="1"/>
</dbReference>
<feature type="domain" description="Homeobox" evidence="13">
    <location>
        <begin position="21"/>
        <end position="81"/>
    </location>
</feature>
<evidence type="ECO:0000313" key="16">
    <source>
        <dbReference type="Proteomes" id="UP000626092"/>
    </source>
</evidence>
<evidence type="ECO:0000256" key="4">
    <source>
        <dbReference type="ARBA" id="ARBA00023054"/>
    </source>
</evidence>
<proteinExistence type="inferred from homology"/>
<gene>
    <name evidence="15" type="ORF">RHSIM_Rhsim10G0184000</name>
</gene>
<sequence length="1142" mass="127791">MDFSYGGNSSGSGDEQRASNSRKGKHYHRHTTYQIQQLEGFFKECPHPDDNQRRQLSRDLGLEPKQIKFWFQNKRTQTKAQSERADNSTLRLENEKIQCENLAIREAIKNVICPACGGPPFGEEERKLNLQKLKMENSQLKQEAGSYERLSHIISNYLGKPVGQIQSLSRSTDLQTEGFTGQGMLGGQSVDLDFGNSSNSFMQYSLNGIEEMEKSVMIETAVGAMGELLRLLRVNEPVWVKSSADGRYILHRDSYNKLFPKLNHFTNSTARIESSKDSGVVNKWGDLFPTTVTKARTIEVLDTRMLGEQAGALQLMYEQMHILSPLVSPREFYFLRYCREVEPGMWVMVDVSYDWSRDDCLDSSLRSWRLPSGCIIQDKSNGCSEVTWVEHVEVDDKSKTHRLYRDLVCGSLAYGAKRWIITLQRMSERLAYSSAETSPPSHEFAGVIDMPEGRRSVMDLSNRMVKNFWAMLNMSSKLDFPHWSELNNSGVSVSVRQSNGPGQPSGMIVSAASSLWLPLSCETLFNFFQDEKTRSQWDVLSDGNPVHEIAHIACGTHPGNCISIIQLCIPPGQNAKLNSNLYVNQPFAPNDSNMLVLQESCIDPLGSLIVYAPIDFPAIKLAISGEDSTNIPILPSGFIISGDGRCPDKRTSGASTSSTGNTRSGGSLLTVAFQILVCTLSHSKQMDMDSVTTVNTLVSSTVQKIKAALDCSAPVPTSSLSFFPVHSDLLLTSSKELSKKIVLCHHSSKPSLASSTPETIASNVDLLTEILLRVPAISLIRFKSVSKRWLSLISDSRFARDHTQQNPSPPPSGLYFYSNHNRSLPLNDQIARVSVRDHQRTTLPGFSFLDDSGSGSGAKVHHSSNGLMLCTIGHFFDYVVCNLTTQKYVLLPTLTDLSESYISPVVGSYLVFDPKKSPYYKVVVVSSSYDWDTSNFFVYSSESGSWNSTVVTPRMHQWVVGRGAVWNGAVILMSCWTDNGMESCAKHDHSYYRFDIDAEKLTTTRVPAPGTNLSKWNLYFGECEGHLLLIQMPQYNSTKFRVLEMMDGENNFQWTVKYVVDVTPLIFPRIRNCKFVVVSVVNVGAKENDLAVVLYIRGQVMLYNIKCKTLKVLCDLPRSELAIWVAHTYNYSYEYIESLTPV</sequence>
<dbReference type="InterPro" id="IPR001810">
    <property type="entry name" value="F-box_dom"/>
</dbReference>
<keyword evidence="5 9" id="KW-0238">DNA-binding</keyword>
<dbReference type="AlphaFoldDB" id="A0A834GBC8"/>
<dbReference type="Proteomes" id="UP000626092">
    <property type="component" value="Unassembled WGS sequence"/>
</dbReference>
<dbReference type="InterPro" id="IPR042160">
    <property type="entry name" value="HD-Zip_IV"/>
</dbReference>
<dbReference type="SUPFAM" id="SSF81383">
    <property type="entry name" value="F-box domain"/>
    <property type="match status" value="1"/>
</dbReference>
<evidence type="ECO:0000256" key="5">
    <source>
        <dbReference type="ARBA" id="ARBA00023125"/>
    </source>
</evidence>
<evidence type="ECO:0000256" key="12">
    <source>
        <dbReference type="SAM" id="MobiDB-lite"/>
    </source>
</evidence>
<feature type="domain" description="START" evidence="14">
    <location>
        <begin position="210"/>
        <end position="432"/>
    </location>
</feature>
<comment type="similarity">
    <text evidence="2">Belongs to the HD-ZIP homeobox family. Class IV subfamily.</text>
</comment>
<dbReference type="SMART" id="SM00256">
    <property type="entry name" value="FBOX"/>
    <property type="match status" value="1"/>
</dbReference>
<dbReference type="Pfam" id="PF25797">
    <property type="entry name" value="PDF2_C"/>
    <property type="match status" value="2"/>
</dbReference>
<feature type="region of interest" description="Disordered" evidence="12">
    <location>
        <begin position="1"/>
        <end position="29"/>
    </location>
</feature>
<keyword evidence="7" id="KW-0804">Transcription</keyword>
<evidence type="ECO:0000256" key="11">
    <source>
        <dbReference type="SAM" id="Coils"/>
    </source>
</evidence>
<dbReference type="Pfam" id="PF08268">
    <property type="entry name" value="FBA_3"/>
    <property type="match status" value="1"/>
</dbReference>
<dbReference type="CDD" id="cd00086">
    <property type="entry name" value="homeodomain"/>
    <property type="match status" value="1"/>
</dbReference>
<evidence type="ECO:0000256" key="1">
    <source>
        <dbReference type="ARBA" id="ARBA00004123"/>
    </source>
</evidence>
<dbReference type="SUPFAM" id="SSF46689">
    <property type="entry name" value="Homeodomain-like"/>
    <property type="match status" value="1"/>
</dbReference>
<evidence type="ECO:0000256" key="2">
    <source>
        <dbReference type="ARBA" id="ARBA00006789"/>
    </source>
</evidence>
<keyword evidence="16" id="KW-1185">Reference proteome</keyword>
<dbReference type="GO" id="GO:0000981">
    <property type="term" value="F:DNA-binding transcription factor activity, RNA polymerase II-specific"/>
    <property type="evidence" value="ECO:0007669"/>
    <property type="project" value="InterPro"/>
</dbReference>
<accession>A0A834GBC8</accession>
<dbReference type="GO" id="GO:0005634">
    <property type="term" value="C:nucleus"/>
    <property type="evidence" value="ECO:0007669"/>
    <property type="project" value="UniProtKB-SubCell"/>
</dbReference>
<reference evidence="15" key="1">
    <citation type="submission" date="2019-11" db="EMBL/GenBank/DDBJ databases">
        <authorList>
            <person name="Liu Y."/>
            <person name="Hou J."/>
            <person name="Li T.-Q."/>
            <person name="Guan C.-H."/>
            <person name="Wu X."/>
            <person name="Wu H.-Z."/>
            <person name="Ling F."/>
            <person name="Zhang R."/>
            <person name="Shi X.-G."/>
            <person name="Ren J.-P."/>
            <person name="Chen E.-F."/>
            <person name="Sun J.-M."/>
        </authorList>
    </citation>
    <scope>NUCLEOTIDE SEQUENCE</scope>
    <source>
        <strain evidence="15">Adult_tree_wgs_1</strain>
        <tissue evidence="15">Leaves</tissue>
    </source>
</reference>
<name>A0A834GBC8_RHOSS</name>
<keyword evidence="8 9" id="KW-0539">Nucleus</keyword>
<protein>
    <submittedName>
        <fullName evidence="15">Uncharacterized protein</fullName>
    </submittedName>
</protein>
<keyword evidence="6 9" id="KW-0371">Homeobox</keyword>
<dbReference type="InterPro" id="IPR001356">
    <property type="entry name" value="HD"/>
</dbReference>
<dbReference type="Pfam" id="PF01852">
    <property type="entry name" value="START"/>
    <property type="match status" value="1"/>
</dbReference>
<dbReference type="InterPro" id="IPR023393">
    <property type="entry name" value="START-like_dom_sf"/>
</dbReference>
<comment type="subcellular location">
    <subcellularLocation>
        <location evidence="1 9 10">Nucleus</location>
    </subcellularLocation>
</comment>
<dbReference type="PROSITE" id="PS50848">
    <property type="entry name" value="START"/>
    <property type="match status" value="1"/>
</dbReference>
<evidence type="ECO:0000256" key="9">
    <source>
        <dbReference type="PROSITE-ProRule" id="PRU00108"/>
    </source>
</evidence>
<dbReference type="GO" id="GO:0003677">
    <property type="term" value="F:DNA binding"/>
    <property type="evidence" value="ECO:0007669"/>
    <property type="project" value="UniProtKB-UniRule"/>
</dbReference>
<feature type="coiled-coil region" evidence="11">
    <location>
        <begin position="123"/>
        <end position="150"/>
    </location>
</feature>
<dbReference type="InterPro" id="IPR013187">
    <property type="entry name" value="F-box-assoc_dom_typ3"/>
</dbReference>
<dbReference type="EMBL" id="WJXA01000010">
    <property type="protein sequence ID" value="KAF7130465.1"/>
    <property type="molecule type" value="Genomic_DNA"/>
</dbReference>